<sequence length="153" mass="17146">MGDQEDLPEGWEKRVSKSQGRAYYLNVYTKQSQWEKPTDAATSQVRCSHLLVKHVGSRRPSSWKQDKITRTQEEALEMINDFRERIVSGQVTLAVLAATESDCSSAKKGGDLGFFGPGQMQKPFEEATFKLKVGELSEPVFTDSGIHIIHRTG</sequence>
<dbReference type="InterPro" id="IPR000297">
    <property type="entry name" value="PPIase_PpiC"/>
</dbReference>
<evidence type="ECO:0000259" key="7">
    <source>
        <dbReference type="PROSITE" id="PS50198"/>
    </source>
</evidence>
<dbReference type="GO" id="GO:0080090">
    <property type="term" value="P:regulation of primary metabolic process"/>
    <property type="evidence" value="ECO:0007669"/>
    <property type="project" value="UniProtKB-ARBA"/>
</dbReference>
<dbReference type="GO" id="GO:0005829">
    <property type="term" value="C:cytosol"/>
    <property type="evidence" value="ECO:0007669"/>
    <property type="project" value="TreeGrafter"/>
</dbReference>
<evidence type="ECO:0000256" key="3">
    <source>
        <dbReference type="ARBA" id="ARBA00023235"/>
    </source>
</evidence>
<evidence type="ECO:0000256" key="4">
    <source>
        <dbReference type="PROSITE-ProRule" id="PRU00278"/>
    </source>
</evidence>
<dbReference type="EC" id="5.2.1.8" evidence="5"/>
<comment type="catalytic activity">
    <reaction evidence="1 5">
        <text>[protein]-peptidylproline (omega=180) = [protein]-peptidylproline (omega=0)</text>
        <dbReference type="Rhea" id="RHEA:16237"/>
        <dbReference type="Rhea" id="RHEA-COMP:10747"/>
        <dbReference type="Rhea" id="RHEA-COMP:10748"/>
        <dbReference type="ChEBI" id="CHEBI:83833"/>
        <dbReference type="ChEBI" id="CHEBI:83834"/>
        <dbReference type="EC" id="5.2.1.8"/>
    </reaction>
</comment>
<keyword evidence="3 4" id="KW-0413">Isomerase</keyword>
<gene>
    <name evidence="9" type="primary">LOC109466068</name>
</gene>
<feature type="domain" description="WW" evidence="6">
    <location>
        <begin position="5"/>
        <end position="39"/>
    </location>
</feature>
<dbReference type="SUPFAM" id="SSF54534">
    <property type="entry name" value="FKBP-like"/>
    <property type="match status" value="1"/>
</dbReference>
<dbReference type="Gene3D" id="3.10.50.40">
    <property type="match status" value="1"/>
</dbReference>
<dbReference type="GO" id="GO:0005634">
    <property type="term" value="C:nucleus"/>
    <property type="evidence" value="ECO:0007669"/>
    <property type="project" value="TreeGrafter"/>
</dbReference>
<dbReference type="SUPFAM" id="SSF51045">
    <property type="entry name" value="WW domain"/>
    <property type="match status" value="1"/>
</dbReference>
<dbReference type="KEGG" id="bbel:109466068"/>
<dbReference type="Gene3D" id="2.20.70.10">
    <property type="match status" value="1"/>
</dbReference>
<dbReference type="SMART" id="SM00456">
    <property type="entry name" value="WW"/>
    <property type="match status" value="1"/>
</dbReference>
<evidence type="ECO:0000313" key="9">
    <source>
        <dbReference type="RefSeq" id="XP_019619230.1"/>
    </source>
</evidence>
<dbReference type="InterPro" id="IPR036020">
    <property type="entry name" value="WW_dom_sf"/>
</dbReference>
<dbReference type="PROSITE" id="PS50020">
    <property type="entry name" value="WW_DOMAIN_2"/>
    <property type="match status" value="1"/>
</dbReference>
<proteinExistence type="predicted"/>
<dbReference type="Pfam" id="PF00397">
    <property type="entry name" value="WW"/>
    <property type="match status" value="1"/>
</dbReference>
<organism evidence="8 9">
    <name type="scientific">Branchiostoma belcheri</name>
    <name type="common">Amphioxus</name>
    <dbReference type="NCBI Taxonomy" id="7741"/>
    <lineage>
        <taxon>Eukaryota</taxon>
        <taxon>Metazoa</taxon>
        <taxon>Chordata</taxon>
        <taxon>Cephalochordata</taxon>
        <taxon>Leptocardii</taxon>
        <taxon>Amphioxiformes</taxon>
        <taxon>Branchiostomatidae</taxon>
        <taxon>Branchiostoma</taxon>
    </lineage>
</organism>
<evidence type="ECO:0000259" key="6">
    <source>
        <dbReference type="PROSITE" id="PS50020"/>
    </source>
</evidence>
<reference evidence="9" key="1">
    <citation type="submission" date="2025-08" db="UniProtKB">
        <authorList>
            <consortium name="RefSeq"/>
        </authorList>
    </citation>
    <scope>IDENTIFICATION</scope>
    <source>
        <tissue evidence="9">Gonad</tissue>
    </source>
</reference>
<dbReference type="PANTHER" id="PTHR10657:SF4">
    <property type="entry name" value="PEPTIDYL-PROLYL CIS-TRANS ISOMERASE-RELATED"/>
    <property type="match status" value="1"/>
</dbReference>
<name>A0A6P4XRJ5_BRABE</name>
<evidence type="ECO:0000256" key="2">
    <source>
        <dbReference type="ARBA" id="ARBA00023110"/>
    </source>
</evidence>
<protein>
    <recommendedName>
        <fullName evidence="5">Peptidyl-prolyl cis-trans isomerase</fullName>
        <ecNumber evidence="5">5.2.1.8</ecNumber>
    </recommendedName>
</protein>
<keyword evidence="2 4" id="KW-0697">Rotamase</keyword>
<evidence type="ECO:0000256" key="1">
    <source>
        <dbReference type="ARBA" id="ARBA00000971"/>
    </source>
</evidence>
<dbReference type="GO" id="GO:0003755">
    <property type="term" value="F:peptidyl-prolyl cis-trans isomerase activity"/>
    <property type="evidence" value="ECO:0007669"/>
    <property type="project" value="UniProtKB-UniRule"/>
</dbReference>
<evidence type="ECO:0000313" key="8">
    <source>
        <dbReference type="Proteomes" id="UP000515135"/>
    </source>
</evidence>
<dbReference type="PROSITE" id="PS50198">
    <property type="entry name" value="PPIC_PPIASE_2"/>
    <property type="match status" value="1"/>
</dbReference>
<dbReference type="Proteomes" id="UP000515135">
    <property type="component" value="Unplaced"/>
</dbReference>
<dbReference type="PROSITE" id="PS01159">
    <property type="entry name" value="WW_DOMAIN_1"/>
    <property type="match status" value="1"/>
</dbReference>
<dbReference type="Pfam" id="PF00639">
    <property type="entry name" value="Rotamase"/>
    <property type="match status" value="1"/>
</dbReference>
<dbReference type="OrthoDB" id="2530521at2759"/>
<dbReference type="FunFam" id="3.10.50.40:FF:000010">
    <property type="entry name" value="Peptidyl-prolyl cis-trans isomerase Pin1"/>
    <property type="match status" value="1"/>
</dbReference>
<feature type="domain" description="PpiC" evidence="7">
    <location>
        <begin position="42"/>
        <end position="153"/>
    </location>
</feature>
<dbReference type="FunFam" id="2.20.70.10:FF:000085">
    <property type="entry name" value="Peptidyl-prolyl cis-trans isomerase"/>
    <property type="match status" value="1"/>
</dbReference>
<dbReference type="AlphaFoldDB" id="A0A6P4XRJ5"/>
<dbReference type="PANTHER" id="PTHR10657">
    <property type="entry name" value="PEPTIDYL-PROLYL CIS-TRANS ISOMERASE"/>
    <property type="match status" value="1"/>
</dbReference>
<keyword evidence="8" id="KW-1185">Reference proteome</keyword>
<dbReference type="InterPro" id="IPR046357">
    <property type="entry name" value="PPIase_dom_sf"/>
</dbReference>
<dbReference type="RefSeq" id="XP_019619230.1">
    <property type="nucleotide sequence ID" value="XM_019763671.1"/>
</dbReference>
<evidence type="ECO:0000256" key="5">
    <source>
        <dbReference type="RuleBase" id="RU363014"/>
    </source>
</evidence>
<dbReference type="GeneID" id="109466068"/>
<dbReference type="InterPro" id="IPR001202">
    <property type="entry name" value="WW_dom"/>
</dbReference>
<accession>A0A6P4XRJ5</accession>
<dbReference type="GO" id="GO:0060255">
    <property type="term" value="P:regulation of macromolecule metabolic process"/>
    <property type="evidence" value="ECO:0007669"/>
    <property type="project" value="UniProtKB-ARBA"/>
</dbReference>
<dbReference type="InterPro" id="IPR051370">
    <property type="entry name" value="PPIase_Pin1"/>
</dbReference>
<dbReference type="CDD" id="cd00201">
    <property type="entry name" value="WW"/>
    <property type="match status" value="1"/>
</dbReference>